<evidence type="ECO:0000313" key="3">
    <source>
        <dbReference type="EMBL" id="GAA2136803.1"/>
    </source>
</evidence>
<dbReference type="InterPro" id="IPR050267">
    <property type="entry name" value="Anti-sigma-factor_SerPK"/>
</dbReference>
<dbReference type="InterPro" id="IPR003594">
    <property type="entry name" value="HATPase_dom"/>
</dbReference>
<gene>
    <name evidence="3" type="ORF">GCM10009760_16580</name>
</gene>
<dbReference type="Gene3D" id="3.30.565.10">
    <property type="entry name" value="Histidine kinase-like ATPase, C-terminal domain"/>
    <property type="match status" value="1"/>
</dbReference>
<comment type="caution">
    <text evidence="3">The sequence shown here is derived from an EMBL/GenBank/DDBJ whole genome shotgun (WGS) entry which is preliminary data.</text>
</comment>
<evidence type="ECO:0000313" key="4">
    <source>
        <dbReference type="Proteomes" id="UP001422759"/>
    </source>
</evidence>
<keyword evidence="4" id="KW-1185">Reference proteome</keyword>
<organism evidence="3 4">
    <name type="scientific">Kitasatospora kazusensis</name>
    <dbReference type="NCBI Taxonomy" id="407974"/>
    <lineage>
        <taxon>Bacteria</taxon>
        <taxon>Bacillati</taxon>
        <taxon>Actinomycetota</taxon>
        <taxon>Actinomycetes</taxon>
        <taxon>Kitasatosporales</taxon>
        <taxon>Streptomycetaceae</taxon>
        <taxon>Kitasatospora</taxon>
    </lineage>
</organism>
<dbReference type="SUPFAM" id="SSF55874">
    <property type="entry name" value="ATPase domain of HSP90 chaperone/DNA topoisomerase II/histidine kinase"/>
    <property type="match status" value="1"/>
</dbReference>
<reference evidence="3 4" key="1">
    <citation type="journal article" date="2019" name="Int. J. Syst. Evol. Microbiol.">
        <title>The Global Catalogue of Microorganisms (GCM) 10K type strain sequencing project: providing services to taxonomists for standard genome sequencing and annotation.</title>
        <authorList>
            <consortium name="The Broad Institute Genomics Platform"/>
            <consortium name="The Broad Institute Genome Sequencing Center for Infectious Disease"/>
            <person name="Wu L."/>
            <person name="Ma J."/>
        </authorList>
    </citation>
    <scope>NUCLEOTIDE SEQUENCE [LARGE SCALE GENOMIC DNA]</scope>
    <source>
        <strain evidence="3 4">JCM 14560</strain>
    </source>
</reference>
<protein>
    <recommendedName>
        <fullName evidence="2">Histidine kinase/HSP90-like ATPase domain-containing protein</fullName>
    </recommendedName>
</protein>
<evidence type="ECO:0000256" key="1">
    <source>
        <dbReference type="ARBA" id="ARBA00022527"/>
    </source>
</evidence>
<dbReference type="PANTHER" id="PTHR35526">
    <property type="entry name" value="ANTI-SIGMA-F FACTOR RSBW-RELATED"/>
    <property type="match status" value="1"/>
</dbReference>
<evidence type="ECO:0000259" key="2">
    <source>
        <dbReference type="Pfam" id="PF13581"/>
    </source>
</evidence>
<dbReference type="Pfam" id="PF13581">
    <property type="entry name" value="HATPase_c_2"/>
    <property type="match status" value="1"/>
</dbReference>
<name>A0ABN2Z4X1_9ACTN</name>
<keyword evidence="1" id="KW-0418">Kinase</keyword>
<keyword evidence="1" id="KW-0723">Serine/threonine-protein kinase</keyword>
<dbReference type="InterPro" id="IPR036890">
    <property type="entry name" value="HATPase_C_sf"/>
</dbReference>
<dbReference type="Proteomes" id="UP001422759">
    <property type="component" value="Unassembled WGS sequence"/>
</dbReference>
<proteinExistence type="predicted"/>
<accession>A0ABN2Z4X1</accession>
<dbReference type="EMBL" id="BAAANT010000007">
    <property type="protein sequence ID" value="GAA2136803.1"/>
    <property type="molecule type" value="Genomic_DNA"/>
</dbReference>
<feature type="domain" description="Histidine kinase/HSP90-like ATPase" evidence="2">
    <location>
        <begin position="19"/>
        <end position="135"/>
    </location>
</feature>
<dbReference type="PANTHER" id="PTHR35526:SF3">
    <property type="entry name" value="ANTI-SIGMA-F FACTOR RSBW"/>
    <property type="match status" value="1"/>
</dbReference>
<keyword evidence="1" id="KW-0808">Transferase</keyword>
<dbReference type="CDD" id="cd16936">
    <property type="entry name" value="HATPase_RsbW-like"/>
    <property type="match status" value="1"/>
</dbReference>
<sequence>MVITQPCPARRLRVWATGFPAQPETVGLARRHLLQRLSEWGWDGQRVDDLMMICSELVTNAVVHGSGPSDVVMVRLQEVDGGCRIEVSDTEPTLKFAKTAAVTGEGGRGLLLVNALADDFGVVKQREKGKTVWARVLRISDKGTDRGVAA</sequence>